<feature type="compositionally biased region" description="Polar residues" evidence="5">
    <location>
        <begin position="167"/>
        <end position="184"/>
    </location>
</feature>
<keyword evidence="4 6" id="KW-0472">Membrane</keyword>
<reference evidence="7" key="1">
    <citation type="submission" date="2022-07" db="EMBL/GenBank/DDBJ databases">
        <title>Phylogenomic reconstructions and comparative analyses of Kickxellomycotina fungi.</title>
        <authorList>
            <person name="Reynolds N.K."/>
            <person name="Stajich J.E."/>
            <person name="Barry K."/>
            <person name="Grigoriev I.V."/>
            <person name="Crous P."/>
            <person name="Smith M.E."/>
        </authorList>
    </citation>
    <scope>NUCLEOTIDE SEQUENCE</scope>
    <source>
        <strain evidence="7">NBRC 32514</strain>
    </source>
</reference>
<evidence type="ECO:0000256" key="3">
    <source>
        <dbReference type="ARBA" id="ARBA00022989"/>
    </source>
</evidence>
<feature type="region of interest" description="Disordered" evidence="5">
    <location>
        <begin position="145"/>
        <end position="184"/>
    </location>
</feature>
<evidence type="ECO:0000256" key="5">
    <source>
        <dbReference type="SAM" id="MobiDB-lite"/>
    </source>
</evidence>
<feature type="transmembrane region" description="Helical" evidence="6">
    <location>
        <begin position="7"/>
        <end position="30"/>
    </location>
</feature>
<evidence type="ECO:0000313" key="7">
    <source>
        <dbReference type="EMBL" id="KAJ1720499.1"/>
    </source>
</evidence>
<dbReference type="EMBL" id="JANBOJ010000252">
    <property type="protein sequence ID" value="KAJ1720499.1"/>
    <property type="molecule type" value="Genomic_DNA"/>
</dbReference>
<feature type="compositionally biased region" description="Basic and acidic residues" evidence="5">
    <location>
        <begin position="145"/>
        <end position="162"/>
    </location>
</feature>
<feature type="transmembrane region" description="Helical" evidence="6">
    <location>
        <begin position="99"/>
        <end position="122"/>
    </location>
</feature>
<keyword evidence="3 6" id="KW-1133">Transmembrane helix</keyword>
<dbReference type="InterPro" id="IPR013714">
    <property type="entry name" value="Golgi_TVP15"/>
</dbReference>
<dbReference type="GO" id="GO:0016020">
    <property type="term" value="C:membrane"/>
    <property type="evidence" value="ECO:0007669"/>
    <property type="project" value="UniProtKB-SubCell"/>
</dbReference>
<feature type="transmembrane region" description="Helical" evidence="6">
    <location>
        <begin position="72"/>
        <end position="93"/>
    </location>
</feature>
<evidence type="ECO:0000256" key="6">
    <source>
        <dbReference type="SAM" id="Phobius"/>
    </source>
</evidence>
<protein>
    <recommendedName>
        <fullName evidence="9">COPI associated</fullName>
    </recommendedName>
</protein>
<dbReference type="Proteomes" id="UP001149813">
    <property type="component" value="Unassembled WGS sequence"/>
</dbReference>
<evidence type="ECO:0008006" key="9">
    <source>
        <dbReference type="Google" id="ProtNLM"/>
    </source>
</evidence>
<keyword evidence="8" id="KW-1185">Reference proteome</keyword>
<organism evidence="7 8">
    <name type="scientific">Coemansia erecta</name>
    <dbReference type="NCBI Taxonomy" id="147472"/>
    <lineage>
        <taxon>Eukaryota</taxon>
        <taxon>Fungi</taxon>
        <taxon>Fungi incertae sedis</taxon>
        <taxon>Zoopagomycota</taxon>
        <taxon>Kickxellomycotina</taxon>
        <taxon>Kickxellomycetes</taxon>
        <taxon>Kickxellales</taxon>
        <taxon>Kickxellaceae</taxon>
        <taxon>Coemansia</taxon>
    </lineage>
</organism>
<dbReference type="OrthoDB" id="423534at2759"/>
<name>A0A9W7XXY3_9FUNG</name>
<comment type="subcellular location">
    <subcellularLocation>
        <location evidence="1">Membrane</location>
        <topology evidence="1">Multi-pass membrane protein</topology>
    </subcellularLocation>
</comment>
<accession>A0A9W7XXY3</accession>
<proteinExistence type="predicted"/>
<evidence type="ECO:0000313" key="8">
    <source>
        <dbReference type="Proteomes" id="UP001149813"/>
    </source>
</evidence>
<comment type="caution">
    <text evidence="7">The sequence shown here is derived from an EMBL/GenBank/DDBJ whole genome shotgun (WGS) entry which is preliminary data.</text>
</comment>
<feature type="transmembrane region" description="Helical" evidence="6">
    <location>
        <begin position="42"/>
        <end position="60"/>
    </location>
</feature>
<evidence type="ECO:0000256" key="4">
    <source>
        <dbReference type="ARBA" id="ARBA00023136"/>
    </source>
</evidence>
<dbReference type="Pfam" id="PF08507">
    <property type="entry name" value="COPI_assoc"/>
    <property type="match status" value="1"/>
</dbReference>
<evidence type="ECO:0000256" key="1">
    <source>
        <dbReference type="ARBA" id="ARBA00004141"/>
    </source>
</evidence>
<gene>
    <name evidence="7" type="ORF">LPJ53_004881</name>
</gene>
<sequence>MGYINRYLLLLVFNVLNVAAFGLIVSVAVVNIVDRQSATNLLIYHGYTGLLSLALLLSELRVPRFLSAQARFLFTYTGRGIVLTYFGCIVYRSKKFNTVACIFVVSLGVLYFVLAWVPFVPLQQGAMYNWNRWCCEGAKQFYGEGKEEEGGRGADQGGRIEHETEEGSSLQPASSHHQHNAAEQSLQEMAWPESLPDMPAKPSPQQSAYSGYRGTTVNESFIYGVTTVTKRPQTTGDEYLDSIVNSSRFARDVMDISDQSIVVRDGSSLARPYSGLASEFNGGSRPASSLSMSAAPMPLHYVAGSPPRIEISSPVPYLVFAPESRESLNDNIMQVTRALNSDTHLV</sequence>
<evidence type="ECO:0000256" key="2">
    <source>
        <dbReference type="ARBA" id="ARBA00022692"/>
    </source>
</evidence>
<keyword evidence="2 6" id="KW-0812">Transmembrane</keyword>
<dbReference type="AlphaFoldDB" id="A0A9W7XXY3"/>